<evidence type="ECO:0000256" key="2">
    <source>
        <dbReference type="ARBA" id="ARBA00022737"/>
    </source>
</evidence>
<name>A0ABW2AVM5_9MICO</name>
<keyword evidence="4" id="KW-1185">Reference proteome</keyword>
<dbReference type="PANTHER" id="PTHR13061:SF29">
    <property type="entry name" value="GAMMA CARBONIC ANHYDRASE-LIKE 1, MITOCHONDRIAL-RELATED"/>
    <property type="match status" value="1"/>
</dbReference>
<protein>
    <submittedName>
        <fullName evidence="3">Gamma carbonic anhydrase family protein</fullName>
    </submittedName>
</protein>
<sequence>MILTFDDHQPAIDDTAWLAGNATVVGDVTLAANVGIFYGAVLRADMDSIQIGEGSNIQDNCALHVDPGHPLTIGRNVSVGHNATLHGCTIEDDVLVGMGATVLNGAVIGRGSMIAAGALVTQGVVVPAGSLVAGVPGKVRRELSDEEKAGILLNAEVYRELTRKHAAIG</sequence>
<accession>A0ABW2AVM5</accession>
<proteinExistence type="predicted"/>
<evidence type="ECO:0000313" key="3">
    <source>
        <dbReference type="EMBL" id="MFC6715081.1"/>
    </source>
</evidence>
<dbReference type="CDD" id="cd04645">
    <property type="entry name" value="LbH_gamma_CA_like"/>
    <property type="match status" value="1"/>
</dbReference>
<dbReference type="Proteomes" id="UP001596356">
    <property type="component" value="Unassembled WGS sequence"/>
</dbReference>
<organism evidence="3 4">
    <name type="scientific">Branchiibius cervicis</name>
    <dbReference type="NCBI Taxonomy" id="908252"/>
    <lineage>
        <taxon>Bacteria</taxon>
        <taxon>Bacillati</taxon>
        <taxon>Actinomycetota</taxon>
        <taxon>Actinomycetes</taxon>
        <taxon>Micrococcales</taxon>
        <taxon>Dermacoccaceae</taxon>
        <taxon>Branchiibius</taxon>
    </lineage>
</organism>
<dbReference type="SUPFAM" id="SSF51161">
    <property type="entry name" value="Trimeric LpxA-like enzymes"/>
    <property type="match status" value="1"/>
</dbReference>
<reference evidence="4" key="1">
    <citation type="journal article" date="2019" name="Int. J. Syst. Evol. Microbiol.">
        <title>The Global Catalogue of Microorganisms (GCM) 10K type strain sequencing project: providing services to taxonomists for standard genome sequencing and annotation.</title>
        <authorList>
            <consortium name="The Broad Institute Genomics Platform"/>
            <consortium name="The Broad Institute Genome Sequencing Center for Infectious Disease"/>
            <person name="Wu L."/>
            <person name="Ma J."/>
        </authorList>
    </citation>
    <scope>NUCLEOTIDE SEQUENCE [LARGE SCALE GENOMIC DNA]</scope>
    <source>
        <strain evidence="4">NBRC 106593</strain>
    </source>
</reference>
<keyword evidence="2" id="KW-0677">Repeat</keyword>
<dbReference type="RefSeq" id="WP_377823920.1">
    <property type="nucleotide sequence ID" value="NZ_JBHSWJ010000002.1"/>
</dbReference>
<keyword evidence="1" id="KW-0808">Transferase</keyword>
<dbReference type="EMBL" id="JBHSWJ010000002">
    <property type="protein sequence ID" value="MFC6715081.1"/>
    <property type="molecule type" value="Genomic_DNA"/>
</dbReference>
<dbReference type="Gene3D" id="2.160.10.10">
    <property type="entry name" value="Hexapeptide repeat proteins"/>
    <property type="match status" value="1"/>
</dbReference>
<dbReference type="InterPro" id="IPR050484">
    <property type="entry name" value="Transf_Hexapept/Carb_Anhydrase"/>
</dbReference>
<evidence type="ECO:0000256" key="1">
    <source>
        <dbReference type="ARBA" id="ARBA00022679"/>
    </source>
</evidence>
<gene>
    <name evidence="3" type="ORF">ACFQBT_15215</name>
</gene>
<dbReference type="PROSITE" id="PS00101">
    <property type="entry name" value="HEXAPEP_TRANSFERASES"/>
    <property type="match status" value="1"/>
</dbReference>
<dbReference type="InterPro" id="IPR047324">
    <property type="entry name" value="LbH_gamma_CA-like"/>
</dbReference>
<dbReference type="InterPro" id="IPR018357">
    <property type="entry name" value="Hexapep_transf_CS"/>
</dbReference>
<dbReference type="Pfam" id="PF00132">
    <property type="entry name" value="Hexapep"/>
    <property type="match status" value="1"/>
</dbReference>
<evidence type="ECO:0000313" key="4">
    <source>
        <dbReference type="Proteomes" id="UP001596356"/>
    </source>
</evidence>
<dbReference type="InterPro" id="IPR001451">
    <property type="entry name" value="Hexapep"/>
</dbReference>
<comment type="caution">
    <text evidence="3">The sequence shown here is derived from an EMBL/GenBank/DDBJ whole genome shotgun (WGS) entry which is preliminary data.</text>
</comment>
<dbReference type="InterPro" id="IPR011004">
    <property type="entry name" value="Trimer_LpxA-like_sf"/>
</dbReference>
<dbReference type="PANTHER" id="PTHR13061">
    <property type="entry name" value="DYNACTIN SUBUNIT P25"/>
    <property type="match status" value="1"/>
</dbReference>